<name>A0AA96ELM5_9VIRU</name>
<gene>
    <name evidence="1" type="ORF">MarFTMF_411</name>
</gene>
<accession>A0AA96ELM5</accession>
<sequence>MSATTLVEKNGQRTFELPKVIRSGPAKGTQFHEKVTKTLKKTFSVLEGTEIRHGPFSSCEETEVITMDWSFFHKSLVEVKTIHRWEVEKNYVNGKLDGKFIRKNWLYSKRNKEMRLSSTVTSFYKDGLEEGTRTMVDASGKPINSWIFEQGKLVE</sequence>
<protein>
    <submittedName>
        <fullName evidence="1">MORN repeat containing protein</fullName>
    </submittedName>
</protein>
<proteinExistence type="predicted"/>
<organism evidence="1">
    <name type="scientific">Marseillevirus sp</name>
    <dbReference type="NCBI Taxonomy" id="2809551"/>
    <lineage>
        <taxon>Viruses</taxon>
        <taxon>Varidnaviria</taxon>
        <taxon>Bamfordvirae</taxon>
        <taxon>Nucleocytoviricota</taxon>
        <taxon>Megaviricetes</taxon>
        <taxon>Pimascovirales</taxon>
        <taxon>Pimascovirales incertae sedis</taxon>
        <taxon>Marseilleviridae</taxon>
        <taxon>Marseillevirus</taxon>
    </lineage>
</organism>
<reference evidence="1" key="1">
    <citation type="submission" date="2023-07" db="EMBL/GenBank/DDBJ databases">
        <authorList>
            <person name="Xia Y."/>
        </authorList>
    </citation>
    <scope>NUCLEOTIDE SEQUENCE</scope>
    <source>
        <strain evidence="1">F</strain>
    </source>
</reference>
<evidence type="ECO:0000313" key="1">
    <source>
        <dbReference type="EMBL" id="WNL49927.1"/>
    </source>
</evidence>
<dbReference type="EMBL" id="OR343188">
    <property type="protein sequence ID" value="WNL49927.1"/>
    <property type="molecule type" value="Genomic_DNA"/>
</dbReference>